<evidence type="ECO:0000256" key="9">
    <source>
        <dbReference type="SAM" id="Phobius"/>
    </source>
</evidence>
<dbReference type="PROSITE" id="PS51007">
    <property type="entry name" value="CYTC"/>
    <property type="match status" value="1"/>
</dbReference>
<gene>
    <name evidence="12" type="ORF">ACFO4O_15970</name>
</gene>
<dbReference type="PANTHER" id="PTHR10266:SF3">
    <property type="entry name" value="CYTOCHROME C1, HEME PROTEIN, MITOCHONDRIAL"/>
    <property type="match status" value="1"/>
</dbReference>
<dbReference type="PRINTS" id="PR00603">
    <property type="entry name" value="CYTOCHROMEC1"/>
</dbReference>
<feature type="transmembrane region" description="Helical" evidence="9">
    <location>
        <begin position="217"/>
        <end position="235"/>
    </location>
</feature>
<evidence type="ECO:0000256" key="3">
    <source>
        <dbReference type="ARBA" id="ARBA00022692"/>
    </source>
</evidence>
<organism evidence="12 13">
    <name type="scientific">Glaciecola siphonariae</name>
    <dbReference type="NCBI Taxonomy" id="521012"/>
    <lineage>
        <taxon>Bacteria</taxon>
        <taxon>Pseudomonadati</taxon>
        <taxon>Pseudomonadota</taxon>
        <taxon>Gammaproteobacteria</taxon>
        <taxon>Alteromonadales</taxon>
        <taxon>Alteromonadaceae</taxon>
        <taxon>Glaciecola</taxon>
    </lineage>
</organism>
<protein>
    <submittedName>
        <fullName evidence="12">Cytochrome c1</fullName>
    </submittedName>
</protein>
<feature type="domain" description="Cytochrome c" evidence="11">
    <location>
        <begin position="35"/>
        <end position="207"/>
    </location>
</feature>
<evidence type="ECO:0000256" key="1">
    <source>
        <dbReference type="ARBA" id="ARBA00004370"/>
    </source>
</evidence>
<dbReference type="InterPro" id="IPR009056">
    <property type="entry name" value="Cyt_c-like_dom"/>
</dbReference>
<dbReference type="Proteomes" id="UP001595897">
    <property type="component" value="Unassembled WGS sequence"/>
</dbReference>
<evidence type="ECO:0000313" key="12">
    <source>
        <dbReference type="EMBL" id="MFC4701653.1"/>
    </source>
</evidence>
<dbReference type="RefSeq" id="WP_382410332.1">
    <property type="nucleotide sequence ID" value="NZ_JBHSGU010000019.1"/>
</dbReference>
<evidence type="ECO:0000256" key="10">
    <source>
        <dbReference type="SAM" id="SignalP"/>
    </source>
</evidence>
<evidence type="ECO:0000313" key="13">
    <source>
        <dbReference type="Proteomes" id="UP001595897"/>
    </source>
</evidence>
<name>A0ABV9M074_9ALTE</name>
<evidence type="ECO:0000256" key="6">
    <source>
        <dbReference type="ARBA" id="ARBA00023004"/>
    </source>
</evidence>
<keyword evidence="4 8" id="KW-0479">Metal-binding</keyword>
<evidence type="ECO:0000256" key="2">
    <source>
        <dbReference type="ARBA" id="ARBA00022617"/>
    </source>
</evidence>
<dbReference type="EMBL" id="JBHSGU010000019">
    <property type="protein sequence ID" value="MFC4701653.1"/>
    <property type="molecule type" value="Genomic_DNA"/>
</dbReference>
<dbReference type="SUPFAM" id="SSF46626">
    <property type="entry name" value="Cytochrome c"/>
    <property type="match status" value="1"/>
</dbReference>
<proteinExistence type="predicted"/>
<feature type="chain" id="PRO_5046045708" evidence="10">
    <location>
        <begin position="18"/>
        <end position="244"/>
    </location>
</feature>
<keyword evidence="6 8" id="KW-0408">Iron</keyword>
<evidence type="ECO:0000256" key="4">
    <source>
        <dbReference type="ARBA" id="ARBA00022723"/>
    </source>
</evidence>
<comment type="subcellular location">
    <subcellularLocation>
        <location evidence="1">Membrane</location>
    </subcellularLocation>
</comment>
<dbReference type="InterPro" id="IPR036909">
    <property type="entry name" value="Cyt_c-like_dom_sf"/>
</dbReference>
<reference evidence="13" key="1">
    <citation type="journal article" date="2019" name="Int. J. Syst. Evol. Microbiol.">
        <title>The Global Catalogue of Microorganisms (GCM) 10K type strain sequencing project: providing services to taxonomists for standard genome sequencing and annotation.</title>
        <authorList>
            <consortium name="The Broad Institute Genomics Platform"/>
            <consortium name="The Broad Institute Genome Sequencing Center for Infectious Disease"/>
            <person name="Wu L."/>
            <person name="Ma J."/>
        </authorList>
    </citation>
    <scope>NUCLEOTIDE SEQUENCE [LARGE SCALE GENOMIC DNA]</scope>
    <source>
        <strain evidence="13">KACC 12507</strain>
    </source>
</reference>
<dbReference type="InterPro" id="IPR002326">
    <property type="entry name" value="Cyt_c1"/>
</dbReference>
<evidence type="ECO:0000256" key="7">
    <source>
        <dbReference type="ARBA" id="ARBA00023136"/>
    </source>
</evidence>
<keyword evidence="5 9" id="KW-1133">Transmembrane helix</keyword>
<sequence>MRKWIALLLLVPGISFAAGSNHPLDDPNIDLTDKASLQNGAKIFMNYCLGCHQMQYQRYQRTFNDLGIPEDLGQQYLQFTGEKVSDYITTPMPAEDAATWFGAPPPDLTLVARVRSPEWIYTYLRTFYVDESKTFGVNNLVFPNVGMPHVLEPLQGTPTKVYREKMVDGSMQKTEVFDIVTPGNGKLSDDEYDEAIRDLVNFLEYTGEPTRLKSESIGKKVLVFILIFFVLAYLLKKEYWRGLK</sequence>
<evidence type="ECO:0000256" key="8">
    <source>
        <dbReference type="PROSITE-ProRule" id="PRU00433"/>
    </source>
</evidence>
<keyword evidence="13" id="KW-1185">Reference proteome</keyword>
<dbReference type="PANTHER" id="PTHR10266">
    <property type="entry name" value="CYTOCHROME C1"/>
    <property type="match status" value="1"/>
</dbReference>
<dbReference type="Pfam" id="PF02167">
    <property type="entry name" value="Cytochrom_C1"/>
    <property type="match status" value="1"/>
</dbReference>
<keyword evidence="7 9" id="KW-0472">Membrane</keyword>
<feature type="signal peptide" evidence="10">
    <location>
        <begin position="1"/>
        <end position="17"/>
    </location>
</feature>
<keyword evidence="10" id="KW-0732">Signal</keyword>
<keyword evidence="3 9" id="KW-0812">Transmembrane</keyword>
<dbReference type="Gene3D" id="1.10.760.10">
    <property type="entry name" value="Cytochrome c-like domain"/>
    <property type="match status" value="1"/>
</dbReference>
<comment type="caution">
    <text evidence="12">The sequence shown here is derived from an EMBL/GenBank/DDBJ whole genome shotgun (WGS) entry which is preliminary data.</text>
</comment>
<keyword evidence="2 8" id="KW-0349">Heme</keyword>
<evidence type="ECO:0000256" key="5">
    <source>
        <dbReference type="ARBA" id="ARBA00022989"/>
    </source>
</evidence>
<accession>A0ABV9M074</accession>
<evidence type="ECO:0000259" key="11">
    <source>
        <dbReference type="PROSITE" id="PS51007"/>
    </source>
</evidence>